<comment type="caution">
    <text evidence="1">The sequence shown here is derived from an EMBL/GenBank/DDBJ whole genome shotgun (WGS) entry which is preliminary data.</text>
</comment>
<evidence type="ECO:0000313" key="1">
    <source>
        <dbReference type="EMBL" id="KKK73778.1"/>
    </source>
</evidence>
<name>A0A0F8XXP0_9ZZZZ</name>
<dbReference type="EMBL" id="LAZR01056630">
    <property type="protein sequence ID" value="KKK73778.1"/>
    <property type="molecule type" value="Genomic_DNA"/>
</dbReference>
<proteinExistence type="predicted"/>
<gene>
    <name evidence="1" type="ORF">LCGC14_2890390</name>
</gene>
<organism evidence="1">
    <name type="scientific">marine sediment metagenome</name>
    <dbReference type="NCBI Taxonomy" id="412755"/>
    <lineage>
        <taxon>unclassified sequences</taxon>
        <taxon>metagenomes</taxon>
        <taxon>ecological metagenomes</taxon>
    </lineage>
</organism>
<dbReference type="AlphaFoldDB" id="A0A0F8XXP0"/>
<sequence length="60" mass="6888">MGEQHLFPAEMAMSNCAGKQRLVSRRLADRVARRMRKVHKARLVPYRCPQCAGWHVGTPK</sequence>
<protein>
    <submittedName>
        <fullName evidence="1">Uncharacterized protein</fullName>
    </submittedName>
</protein>
<accession>A0A0F8XXP0</accession>
<reference evidence="1" key="1">
    <citation type="journal article" date="2015" name="Nature">
        <title>Complex archaea that bridge the gap between prokaryotes and eukaryotes.</title>
        <authorList>
            <person name="Spang A."/>
            <person name="Saw J.H."/>
            <person name="Jorgensen S.L."/>
            <person name="Zaremba-Niedzwiedzka K."/>
            <person name="Martijn J."/>
            <person name="Lind A.E."/>
            <person name="van Eijk R."/>
            <person name="Schleper C."/>
            <person name="Guy L."/>
            <person name="Ettema T.J."/>
        </authorList>
    </citation>
    <scope>NUCLEOTIDE SEQUENCE</scope>
</reference>